<dbReference type="GO" id="GO:0080120">
    <property type="term" value="P:CAAX-box protein maturation"/>
    <property type="evidence" value="ECO:0007669"/>
    <property type="project" value="UniProtKB-ARBA"/>
</dbReference>
<evidence type="ECO:0000313" key="4">
    <source>
        <dbReference type="Proteomes" id="UP000271587"/>
    </source>
</evidence>
<reference evidence="3 4" key="1">
    <citation type="submission" date="2018-11" db="EMBL/GenBank/DDBJ databases">
        <authorList>
            <person name="Kleinhagauer T."/>
            <person name="Glaeser S.P."/>
            <person name="Spergser J."/>
            <person name="Ruckert C."/>
            <person name="Kaempfer P."/>
            <person name="Busse H.-J."/>
        </authorList>
    </citation>
    <scope>NUCLEOTIDE SEQUENCE [LARGE SCALE GENOMIC DNA]</scope>
    <source>
        <strain evidence="3 4">W8</strain>
    </source>
</reference>
<dbReference type="EMBL" id="CP033897">
    <property type="protein sequence ID" value="AZA10503.1"/>
    <property type="molecule type" value="Genomic_DNA"/>
</dbReference>
<dbReference type="InterPro" id="IPR003675">
    <property type="entry name" value="Rce1/LyrA-like_dom"/>
</dbReference>
<accession>A0A3G6IYE8</accession>
<dbReference type="RefSeq" id="WP_123932877.1">
    <property type="nucleotide sequence ID" value="NZ_CP033897.1"/>
</dbReference>
<dbReference type="AlphaFoldDB" id="A0A3G6IYE8"/>
<protein>
    <submittedName>
        <fullName evidence="3">CAAX amino terminal protease self-immunity</fullName>
    </submittedName>
</protein>
<feature type="transmembrane region" description="Helical" evidence="1">
    <location>
        <begin position="180"/>
        <end position="198"/>
    </location>
</feature>
<name>A0A3G6IYE8_9CORY</name>
<keyword evidence="1" id="KW-1133">Transmembrane helix</keyword>
<dbReference type="KEGG" id="cgk:CGERO_00840"/>
<gene>
    <name evidence="3" type="ORF">CGERO_00840</name>
</gene>
<evidence type="ECO:0000259" key="2">
    <source>
        <dbReference type="Pfam" id="PF02517"/>
    </source>
</evidence>
<organism evidence="3 4">
    <name type="scientific">Corynebacterium gerontici</name>
    <dbReference type="NCBI Taxonomy" id="2079234"/>
    <lineage>
        <taxon>Bacteria</taxon>
        <taxon>Bacillati</taxon>
        <taxon>Actinomycetota</taxon>
        <taxon>Actinomycetes</taxon>
        <taxon>Mycobacteriales</taxon>
        <taxon>Corynebacteriaceae</taxon>
        <taxon>Corynebacterium</taxon>
    </lineage>
</organism>
<feature type="transmembrane region" description="Helical" evidence="1">
    <location>
        <begin position="54"/>
        <end position="75"/>
    </location>
</feature>
<dbReference type="OrthoDB" id="4453618at2"/>
<feature type="transmembrane region" description="Helical" evidence="1">
    <location>
        <begin position="124"/>
        <end position="149"/>
    </location>
</feature>
<keyword evidence="3" id="KW-0645">Protease</keyword>
<dbReference type="Pfam" id="PF02517">
    <property type="entry name" value="Rce1-like"/>
    <property type="match status" value="1"/>
</dbReference>
<keyword evidence="3" id="KW-0378">Hydrolase</keyword>
<feature type="transmembrane region" description="Helical" evidence="1">
    <location>
        <begin position="203"/>
        <end position="224"/>
    </location>
</feature>
<dbReference type="GO" id="GO:0004175">
    <property type="term" value="F:endopeptidase activity"/>
    <property type="evidence" value="ECO:0007669"/>
    <property type="project" value="UniProtKB-ARBA"/>
</dbReference>
<evidence type="ECO:0000313" key="3">
    <source>
        <dbReference type="EMBL" id="AZA10503.1"/>
    </source>
</evidence>
<sequence>MSRTKREILIVLAITFGMSGVRSILKLIDTLLQPEALNQQQTTLYSGDGGWLNFGLQVCWVLTLIAWGMLALHLLDIYPAVGRKDVLPGIGLAALIGIPGLVFYLVALHFGLSSEVVPSALQAWWSVPVLIALAFANGFAEESVVVLWFITRLRELGCSAWVAMTAQAVLRGSYHLYQGPSAGLGNLVMGLVFGAYFYKTGRVWPLIIAHTLIDVVAFVGYQTLLL</sequence>
<dbReference type="Proteomes" id="UP000271587">
    <property type="component" value="Chromosome"/>
</dbReference>
<keyword evidence="1" id="KW-0472">Membrane</keyword>
<keyword evidence="4" id="KW-1185">Reference proteome</keyword>
<dbReference type="GO" id="GO:0006508">
    <property type="term" value="P:proteolysis"/>
    <property type="evidence" value="ECO:0007669"/>
    <property type="project" value="UniProtKB-KW"/>
</dbReference>
<proteinExistence type="predicted"/>
<feature type="transmembrane region" description="Helical" evidence="1">
    <location>
        <begin position="87"/>
        <end position="112"/>
    </location>
</feature>
<keyword evidence="1" id="KW-0812">Transmembrane</keyword>
<feature type="domain" description="CAAX prenyl protease 2/Lysostaphin resistance protein A-like" evidence="2">
    <location>
        <begin position="124"/>
        <end position="216"/>
    </location>
</feature>
<evidence type="ECO:0000256" key="1">
    <source>
        <dbReference type="SAM" id="Phobius"/>
    </source>
</evidence>